<feature type="non-terminal residue" evidence="1">
    <location>
        <position position="242"/>
    </location>
</feature>
<reference evidence="1 2" key="1">
    <citation type="submission" date="2021-06" db="EMBL/GenBank/DDBJ databases">
        <title>Caerostris extrusa draft genome.</title>
        <authorList>
            <person name="Kono N."/>
            <person name="Arakawa K."/>
        </authorList>
    </citation>
    <scope>NUCLEOTIDE SEQUENCE [LARGE SCALE GENOMIC DNA]</scope>
</reference>
<accession>A0AAV4NH07</accession>
<sequence length="242" mass="27652">MRDEEFSVSSVLESDVIKKDILCIFRVILMTKPLCRNGNLCFSLPLTCLMSFTSTMFCIVPTDCVFLRLQLILLKSEANQDNAQSESEEGFLLESLIKQEKGKSFTLGNSDVKEITIEKCGSPITTHIRSYKFQSYFPYGTWCWYSAIKISRLASRKLSNRPVGSMPVISPDGSVSSQEHSSSFILLNRVKVWLECVMVKHIDFFRIMPQFTWFIIAVLKALPNVFCEEIKDSVTQMALRLR</sequence>
<comment type="caution">
    <text evidence="1">The sequence shown here is derived from an EMBL/GenBank/DDBJ whole genome shotgun (WGS) entry which is preliminary data.</text>
</comment>
<protein>
    <submittedName>
        <fullName evidence="1">Uncharacterized protein</fullName>
    </submittedName>
</protein>
<keyword evidence="2" id="KW-1185">Reference proteome</keyword>
<name>A0AAV4NH07_CAEEX</name>
<dbReference type="AlphaFoldDB" id="A0AAV4NH07"/>
<dbReference type="Proteomes" id="UP001054945">
    <property type="component" value="Unassembled WGS sequence"/>
</dbReference>
<gene>
    <name evidence="1" type="ORF">CEXT_256631</name>
</gene>
<organism evidence="1 2">
    <name type="scientific">Caerostris extrusa</name>
    <name type="common">Bark spider</name>
    <name type="synonym">Caerostris bankana</name>
    <dbReference type="NCBI Taxonomy" id="172846"/>
    <lineage>
        <taxon>Eukaryota</taxon>
        <taxon>Metazoa</taxon>
        <taxon>Ecdysozoa</taxon>
        <taxon>Arthropoda</taxon>
        <taxon>Chelicerata</taxon>
        <taxon>Arachnida</taxon>
        <taxon>Araneae</taxon>
        <taxon>Araneomorphae</taxon>
        <taxon>Entelegynae</taxon>
        <taxon>Araneoidea</taxon>
        <taxon>Araneidae</taxon>
        <taxon>Caerostris</taxon>
    </lineage>
</organism>
<dbReference type="EMBL" id="BPLR01003309">
    <property type="protein sequence ID" value="GIX83241.1"/>
    <property type="molecule type" value="Genomic_DNA"/>
</dbReference>
<evidence type="ECO:0000313" key="2">
    <source>
        <dbReference type="Proteomes" id="UP001054945"/>
    </source>
</evidence>
<proteinExistence type="predicted"/>
<evidence type="ECO:0000313" key="1">
    <source>
        <dbReference type="EMBL" id="GIX83241.1"/>
    </source>
</evidence>